<name>A0ABY4YU17_9MICO</name>
<keyword evidence="1" id="KW-0472">Membrane</keyword>
<organism evidence="2 3">
    <name type="scientific">Ornithinimicrobium faecis</name>
    <dbReference type="NCBI Taxonomy" id="2934158"/>
    <lineage>
        <taxon>Bacteria</taxon>
        <taxon>Bacillati</taxon>
        <taxon>Actinomycetota</taxon>
        <taxon>Actinomycetes</taxon>
        <taxon>Micrococcales</taxon>
        <taxon>Ornithinimicrobiaceae</taxon>
        <taxon>Ornithinimicrobium</taxon>
    </lineage>
</organism>
<gene>
    <name evidence="2" type="ORF">NF556_00720</name>
</gene>
<feature type="transmembrane region" description="Helical" evidence="1">
    <location>
        <begin position="255"/>
        <end position="276"/>
    </location>
</feature>
<feature type="transmembrane region" description="Helical" evidence="1">
    <location>
        <begin position="211"/>
        <end position="234"/>
    </location>
</feature>
<keyword evidence="1" id="KW-1133">Transmembrane helix</keyword>
<keyword evidence="1" id="KW-0812">Transmembrane</keyword>
<feature type="transmembrane region" description="Helical" evidence="1">
    <location>
        <begin position="366"/>
        <end position="386"/>
    </location>
</feature>
<evidence type="ECO:0000313" key="2">
    <source>
        <dbReference type="EMBL" id="USQ80219.1"/>
    </source>
</evidence>
<dbReference type="Proteomes" id="UP001056455">
    <property type="component" value="Chromosome"/>
</dbReference>
<reference evidence="2" key="1">
    <citation type="submission" date="2022-06" db="EMBL/GenBank/DDBJ databases">
        <title>Ornithinimicrobium HY1793.</title>
        <authorList>
            <person name="Huang Y."/>
        </authorList>
    </citation>
    <scope>NUCLEOTIDE SEQUENCE</scope>
    <source>
        <strain evidence="2">HY1793</strain>
    </source>
</reference>
<dbReference type="EMBL" id="CP099489">
    <property type="protein sequence ID" value="USQ80219.1"/>
    <property type="molecule type" value="Genomic_DNA"/>
</dbReference>
<evidence type="ECO:0008006" key="4">
    <source>
        <dbReference type="Google" id="ProtNLM"/>
    </source>
</evidence>
<proteinExistence type="predicted"/>
<evidence type="ECO:0000256" key="1">
    <source>
        <dbReference type="SAM" id="Phobius"/>
    </source>
</evidence>
<accession>A0ABY4YU17</accession>
<feature type="transmembrane region" description="Helical" evidence="1">
    <location>
        <begin position="282"/>
        <end position="301"/>
    </location>
</feature>
<keyword evidence="3" id="KW-1185">Reference proteome</keyword>
<feature type="transmembrane region" description="Helical" evidence="1">
    <location>
        <begin position="161"/>
        <end position="191"/>
    </location>
</feature>
<evidence type="ECO:0000313" key="3">
    <source>
        <dbReference type="Proteomes" id="UP001056455"/>
    </source>
</evidence>
<feature type="transmembrane region" description="Helical" evidence="1">
    <location>
        <begin position="322"/>
        <end position="346"/>
    </location>
</feature>
<dbReference type="RefSeq" id="WP_252593595.1">
    <property type="nucleotide sequence ID" value="NZ_CP099489.1"/>
</dbReference>
<feature type="transmembrane region" description="Helical" evidence="1">
    <location>
        <begin position="393"/>
        <end position="411"/>
    </location>
</feature>
<feature type="transmembrane region" description="Helical" evidence="1">
    <location>
        <begin position="69"/>
        <end position="95"/>
    </location>
</feature>
<protein>
    <recommendedName>
        <fullName evidence="4">Glycosyltransferase RgtA/B/C/D-like domain-containing protein</fullName>
    </recommendedName>
</protein>
<sequence>MLAPRHTSWAVLAGLTVTVLVTALFLGTSLRGPWDGVYLFRDFVTVPDPVLGANTLGGDGAPRAVPLDAVVAALSAVLPAGLVARLLLVSPLLLVGSGMSVLLRRHGAVATSVGAGLAIANPYAVERLLLGQSPSLLGYAMIPWLVAAVRSSQPLSMRVLLVLLAAVPAALTPVGAVMAGITVVVTALVVGSRGDGVGSASLGPESLGQRAVAAVALLAPVALVSVPWIAAGLANPTAGAVPEGADAFAVRSDGYLAVAGSVATLGGVWAEGAWLASRDNGFVTVLSLVLILGAAGAWFTLRGAWQRPPRSGDRHVVASRRSVDLAGAGYAVTVVAVVALAGPLLPVWRALQVVPGLALMRDTHRWLGWAALAVAALLAVGLAQALRNLGSTRLAGAGLAVTLVALGVLTVPDAPGRLARELHPVAVPAEWGQVVSVVNEDPEGGVLLLPWQPFRQVDWAGSVQFLDPLPRALEPEVVHARDLLVRRDGQELLVGGEDPAWTDQLRTADGQLDADVLRAEGITRVVIWLGSPGEVPQLDASLTTVHEGEHWIVLEVPAP</sequence>